<organism evidence="1 2">
    <name type="scientific">Camellia lanceoleosa</name>
    <dbReference type="NCBI Taxonomy" id="1840588"/>
    <lineage>
        <taxon>Eukaryota</taxon>
        <taxon>Viridiplantae</taxon>
        <taxon>Streptophyta</taxon>
        <taxon>Embryophyta</taxon>
        <taxon>Tracheophyta</taxon>
        <taxon>Spermatophyta</taxon>
        <taxon>Magnoliopsida</taxon>
        <taxon>eudicotyledons</taxon>
        <taxon>Gunneridae</taxon>
        <taxon>Pentapetalae</taxon>
        <taxon>asterids</taxon>
        <taxon>Ericales</taxon>
        <taxon>Theaceae</taxon>
        <taxon>Camellia</taxon>
    </lineage>
</organism>
<proteinExistence type="predicted"/>
<reference evidence="1 2" key="1">
    <citation type="journal article" date="2022" name="Plant J.">
        <title>Chromosome-level genome of Camellia lanceoleosa provides a valuable resource for understanding genome evolution and self-incompatibility.</title>
        <authorList>
            <person name="Gong W."/>
            <person name="Xiao S."/>
            <person name="Wang L."/>
            <person name="Liao Z."/>
            <person name="Chang Y."/>
            <person name="Mo W."/>
            <person name="Hu G."/>
            <person name="Li W."/>
            <person name="Zhao G."/>
            <person name="Zhu H."/>
            <person name="Hu X."/>
            <person name="Ji K."/>
            <person name="Xiang X."/>
            <person name="Song Q."/>
            <person name="Yuan D."/>
            <person name="Jin S."/>
            <person name="Zhang L."/>
        </authorList>
    </citation>
    <scope>NUCLEOTIDE SEQUENCE [LARGE SCALE GENOMIC DNA]</scope>
    <source>
        <strain evidence="1">SQ_2022a</strain>
    </source>
</reference>
<accession>A0ACC0HRV4</accession>
<comment type="caution">
    <text evidence="1">The sequence shown here is derived from an EMBL/GenBank/DDBJ whole genome shotgun (WGS) entry which is preliminary data.</text>
</comment>
<evidence type="ECO:0000313" key="1">
    <source>
        <dbReference type="EMBL" id="KAI8014711.1"/>
    </source>
</evidence>
<gene>
    <name evidence="1" type="ORF">LOK49_LG05G01715</name>
</gene>
<sequence length="236" mass="25203">MINGTILRSGALNHLSSISATSSSTNCQIVAVVHTQVEVDWFRLLDTALVGKVERRSGKGMSFATISDWIGKELVAHHESVDDDLGLWRLAEQGGLSSQATSSEAEDGEVKLAMVTLEGVSWANCVEQSELPSTDRLALVLQPLATEGGGSKDLLGQHQNMVQNSGGLDGPEVPSSEPIANINNSTQLYLVATFVIYCVIRMLRSINGWSWSDAISNLPTRSGVVAEGHCRGQAIS</sequence>
<name>A0ACC0HRV4_9ERIC</name>
<dbReference type="EMBL" id="CM045761">
    <property type="protein sequence ID" value="KAI8014711.1"/>
    <property type="molecule type" value="Genomic_DNA"/>
</dbReference>
<protein>
    <submittedName>
        <fullName evidence="1">Uncharacterized protein</fullName>
    </submittedName>
</protein>
<keyword evidence="2" id="KW-1185">Reference proteome</keyword>
<evidence type="ECO:0000313" key="2">
    <source>
        <dbReference type="Proteomes" id="UP001060215"/>
    </source>
</evidence>
<dbReference type="Proteomes" id="UP001060215">
    <property type="component" value="Chromosome 4"/>
</dbReference>